<dbReference type="EMBL" id="CP089286">
    <property type="protein sequence ID" value="UTO55296.1"/>
    <property type="molecule type" value="Genomic_DNA"/>
</dbReference>
<name>A0A9Q9F4Q3_9RICK</name>
<reference evidence="1" key="1">
    <citation type="journal article" date="2022" name="Microorganisms">
        <title>Assembly and Comparison of Ca. Neoehrlichia mikurensis Genomes.</title>
        <authorList>
            <person name="Azagi T."/>
            <person name="Dirks R.P."/>
            <person name="Yebra-Pimentel E.S."/>
            <person name="Schaap P.J."/>
            <person name="Koehorst J.J."/>
            <person name="Esser H.J."/>
            <person name="Sprong H."/>
        </authorList>
    </citation>
    <scope>NUCLEOTIDE SEQUENCE</scope>
    <source>
        <strain evidence="2">18-2804</strain>
        <strain evidence="1">18-2837</strain>
    </source>
</reference>
<evidence type="ECO:0000313" key="2">
    <source>
        <dbReference type="EMBL" id="UTO56216.1"/>
    </source>
</evidence>
<dbReference type="Proteomes" id="UP001059985">
    <property type="component" value="Chromosome"/>
</dbReference>
<accession>A0A9Q9F4Q3</accession>
<dbReference type="RefSeq" id="WP_218194148.1">
    <property type="nucleotide sequence ID" value="NZ_CP054597.1"/>
</dbReference>
<dbReference type="AlphaFoldDB" id="A0A9Q9F4Q3"/>
<evidence type="ECO:0000313" key="1">
    <source>
        <dbReference type="EMBL" id="UTO55296.1"/>
    </source>
</evidence>
<sequence>MPNKNSYINHNHNNKLIKGLSIDLKSGQYNNNFTLLFPNDCNYTPQSHNYKYYFRIINNSSNTWQWECRITNSNFSFKCCNNLHLSDNDIKEIIENNSIIEVTLQPKNILQISQHHIQTTSNSNISQNSVTTLYPNTQLNDIKTDKIYNIICLLPS</sequence>
<keyword evidence="4" id="KW-1185">Reference proteome</keyword>
<dbReference type="EMBL" id="CP089285">
    <property type="protein sequence ID" value="UTO56216.1"/>
    <property type="molecule type" value="Genomic_DNA"/>
</dbReference>
<protein>
    <submittedName>
        <fullName evidence="1">Uncharacterized protein</fullName>
    </submittedName>
</protein>
<proteinExistence type="predicted"/>
<organism evidence="1 3">
    <name type="scientific">Neoehrlichia mikurensis</name>
    <dbReference type="NCBI Taxonomy" id="89586"/>
    <lineage>
        <taxon>Bacteria</taxon>
        <taxon>Pseudomonadati</taxon>
        <taxon>Pseudomonadota</taxon>
        <taxon>Alphaproteobacteria</taxon>
        <taxon>Rickettsiales</taxon>
        <taxon>Anaplasmataceae</taxon>
        <taxon>Candidatus Neoehrlichia</taxon>
    </lineage>
</organism>
<dbReference type="Proteomes" id="UP001059822">
    <property type="component" value="Chromosome"/>
</dbReference>
<evidence type="ECO:0000313" key="4">
    <source>
        <dbReference type="Proteomes" id="UP001059985"/>
    </source>
</evidence>
<evidence type="ECO:0000313" key="3">
    <source>
        <dbReference type="Proteomes" id="UP001059822"/>
    </source>
</evidence>
<gene>
    <name evidence="2" type="ORF">LUA81_03845</name>
    <name evidence="1" type="ORF">LUA82_03880</name>
</gene>